<protein>
    <recommendedName>
        <fullName evidence="4">Lipoprotein</fullName>
    </recommendedName>
</protein>
<comment type="caution">
    <text evidence="2">The sequence shown here is derived from an EMBL/GenBank/DDBJ whole genome shotgun (WGS) entry which is preliminary data.</text>
</comment>
<proteinExistence type="predicted"/>
<name>A0A7W9DY01_9SPHI</name>
<evidence type="ECO:0000256" key="1">
    <source>
        <dbReference type="SAM" id="SignalP"/>
    </source>
</evidence>
<accession>A0A7W9DY01</accession>
<sequence>MILKKFQFHSLIFAGLLLATSCTQHQSDNKEDTVKKDTLIKTAAVKKPLNAGTIKPLPNSSCSQIVYQILTSSASYKQLTNGLAERVIKNGGTSFGFMLEGSPSAKIDSAMSYSKTYDYSIHESYPDHDPVIARYTFDPAKRQLFEYNTAQDSLIPIPFNKKLLSELDKACSVK</sequence>
<feature type="signal peptide" evidence="1">
    <location>
        <begin position="1"/>
        <end position="26"/>
    </location>
</feature>
<dbReference type="Proteomes" id="UP000537204">
    <property type="component" value="Unassembled WGS sequence"/>
</dbReference>
<feature type="chain" id="PRO_5030866195" description="Lipoprotein" evidence="1">
    <location>
        <begin position="27"/>
        <end position="174"/>
    </location>
</feature>
<evidence type="ECO:0000313" key="3">
    <source>
        <dbReference type="Proteomes" id="UP000537204"/>
    </source>
</evidence>
<dbReference type="AlphaFoldDB" id="A0A7W9DY01"/>
<dbReference type="EMBL" id="JACHCE010000001">
    <property type="protein sequence ID" value="MBB5634704.1"/>
    <property type="molecule type" value="Genomic_DNA"/>
</dbReference>
<reference evidence="2 3" key="1">
    <citation type="submission" date="2020-08" db="EMBL/GenBank/DDBJ databases">
        <title>Genomic Encyclopedia of Type Strains, Phase IV (KMG-V): Genome sequencing to study the core and pangenomes of soil and plant-associated prokaryotes.</title>
        <authorList>
            <person name="Whitman W."/>
        </authorList>
    </citation>
    <scope>NUCLEOTIDE SEQUENCE [LARGE SCALE GENOMIC DNA]</scope>
    <source>
        <strain evidence="2 3">S3M1</strain>
    </source>
</reference>
<organism evidence="2 3">
    <name type="scientific">Pedobacter cryoconitis</name>
    <dbReference type="NCBI Taxonomy" id="188932"/>
    <lineage>
        <taxon>Bacteria</taxon>
        <taxon>Pseudomonadati</taxon>
        <taxon>Bacteroidota</taxon>
        <taxon>Sphingobacteriia</taxon>
        <taxon>Sphingobacteriales</taxon>
        <taxon>Sphingobacteriaceae</taxon>
        <taxon>Pedobacter</taxon>
    </lineage>
</organism>
<keyword evidence="1" id="KW-0732">Signal</keyword>
<evidence type="ECO:0000313" key="2">
    <source>
        <dbReference type="EMBL" id="MBB5634704.1"/>
    </source>
</evidence>
<dbReference type="PROSITE" id="PS51257">
    <property type="entry name" value="PROKAR_LIPOPROTEIN"/>
    <property type="match status" value="1"/>
</dbReference>
<gene>
    <name evidence="2" type="ORF">HDE68_000589</name>
</gene>
<evidence type="ECO:0008006" key="4">
    <source>
        <dbReference type="Google" id="ProtNLM"/>
    </source>
</evidence>
<dbReference type="RefSeq" id="WP_183878721.1">
    <property type="nucleotide sequence ID" value="NZ_JACHCE010000001.1"/>
</dbReference>